<accession>A0ABS8RLZ7</accession>
<organism evidence="1 2">
    <name type="scientific">Datura stramonium</name>
    <name type="common">Jimsonweed</name>
    <name type="synonym">Common thornapple</name>
    <dbReference type="NCBI Taxonomy" id="4076"/>
    <lineage>
        <taxon>Eukaryota</taxon>
        <taxon>Viridiplantae</taxon>
        <taxon>Streptophyta</taxon>
        <taxon>Embryophyta</taxon>
        <taxon>Tracheophyta</taxon>
        <taxon>Spermatophyta</taxon>
        <taxon>Magnoliopsida</taxon>
        <taxon>eudicotyledons</taxon>
        <taxon>Gunneridae</taxon>
        <taxon>Pentapetalae</taxon>
        <taxon>asterids</taxon>
        <taxon>lamiids</taxon>
        <taxon>Solanales</taxon>
        <taxon>Solanaceae</taxon>
        <taxon>Solanoideae</taxon>
        <taxon>Datureae</taxon>
        <taxon>Datura</taxon>
    </lineage>
</organism>
<proteinExistence type="predicted"/>
<dbReference type="Proteomes" id="UP000823775">
    <property type="component" value="Unassembled WGS sequence"/>
</dbReference>
<dbReference type="EMBL" id="JACEIK010000042">
    <property type="protein sequence ID" value="MCD7447675.1"/>
    <property type="molecule type" value="Genomic_DNA"/>
</dbReference>
<name>A0ABS8RLZ7_DATST</name>
<protein>
    <submittedName>
        <fullName evidence="1">Uncharacterized protein</fullName>
    </submittedName>
</protein>
<comment type="caution">
    <text evidence="1">The sequence shown here is derived from an EMBL/GenBank/DDBJ whole genome shotgun (WGS) entry which is preliminary data.</text>
</comment>
<sequence>MLESFQSAASMRWRFWHTAVSADKAESACFKAHSRTSFKKSEVVPLSRSGRLLLWLLRLSDRVSRRIFSMRAPAPTALTDSHALSAGLRAGTPVPMPKAHAHSGARVMSLRACMPAGGDRMVSEEGSWPSLHKLVGNWSRSLMSPRRGETATVLEEGQPEERRRIAPCARGHTERQVAESRTISGGPCTRTYTKLGGGSLLHPGLGDVMADNCHVEREVIGNGFRRRELAIPTQTGRELELFS</sequence>
<reference evidence="1 2" key="1">
    <citation type="journal article" date="2021" name="BMC Genomics">
        <title>Datura genome reveals duplications of psychoactive alkaloid biosynthetic genes and high mutation rate following tissue culture.</title>
        <authorList>
            <person name="Rajewski A."/>
            <person name="Carter-House D."/>
            <person name="Stajich J."/>
            <person name="Litt A."/>
        </authorList>
    </citation>
    <scope>NUCLEOTIDE SEQUENCE [LARGE SCALE GENOMIC DNA]</scope>
    <source>
        <strain evidence="1">AR-01</strain>
    </source>
</reference>
<gene>
    <name evidence="1" type="ORF">HAX54_032868</name>
</gene>
<keyword evidence="2" id="KW-1185">Reference proteome</keyword>
<evidence type="ECO:0000313" key="2">
    <source>
        <dbReference type="Proteomes" id="UP000823775"/>
    </source>
</evidence>
<evidence type="ECO:0000313" key="1">
    <source>
        <dbReference type="EMBL" id="MCD7447675.1"/>
    </source>
</evidence>